<feature type="transmembrane region" description="Helical" evidence="1">
    <location>
        <begin position="13"/>
        <end position="35"/>
    </location>
</feature>
<gene>
    <name evidence="2" type="ORF">Esi_0156_0049</name>
</gene>
<sequence>MNGEDIGSRDVEIIVATLWLLSMGVVLIDTLVHTLQSLVLQVRGRDKGGGVAVLLAAAGASDIINTSNVVEGCRGCWYLDDIKEWHLERRELHQRAADRISGRWAMEVPGVEGYAEQLSTDHTAAIDSERAAGRLAGQLAQAEAGESLVAIDVDTQGDNLYRALLNRGREHYWVMTTDRLSLGGGPMLEPRVLALEHLHTHRRACKWDKNNDEMTVRNSVLQWYRARATASAASVRGVLGRARSAVLAAGATPSTVLLRAARATDQIDASWWGRCVDLRKAIRAGAATFQLPGISEASDMRQRVDAHLCWMRLGQGMPLTVRATADAFMTSTANIASHPGGGGAGHPGANLMASCWARSSRAGLDGLKHRNDWRDVTLEVYGTTENRCVEVRPDGEEVIGLVDALEFKGAGENVGGMHAELWYNLLVVDRVAVMDRVLRDQSMQVDTSTLYYLGMEYLGLLRVATRRAGRHFIRVVVPLAGFDVTAFLADGDGSDGSIAGLQVKAMQALGKEVWTRVVSALGEESVRRWYDRQSLLPSVSRTHIV</sequence>
<keyword evidence="1" id="KW-0812">Transmembrane</keyword>
<dbReference type="EMBL" id="FN649760">
    <property type="protein sequence ID" value="CBJ29676.1"/>
    <property type="molecule type" value="Genomic_DNA"/>
</dbReference>
<evidence type="ECO:0000313" key="3">
    <source>
        <dbReference type="Proteomes" id="UP000002630"/>
    </source>
</evidence>
<reference evidence="2 3" key="1">
    <citation type="journal article" date="2010" name="Nature">
        <title>The Ectocarpus genome and the independent evolution of multicellularity in brown algae.</title>
        <authorList>
            <person name="Cock J.M."/>
            <person name="Sterck L."/>
            <person name="Rouze P."/>
            <person name="Scornet D."/>
            <person name="Allen A.E."/>
            <person name="Amoutzias G."/>
            <person name="Anthouard V."/>
            <person name="Artiguenave F."/>
            <person name="Aury J.M."/>
            <person name="Badger J.H."/>
            <person name="Beszteri B."/>
            <person name="Billiau K."/>
            <person name="Bonnet E."/>
            <person name="Bothwell J.H."/>
            <person name="Bowler C."/>
            <person name="Boyen C."/>
            <person name="Brownlee C."/>
            <person name="Carrano C.J."/>
            <person name="Charrier B."/>
            <person name="Cho G.Y."/>
            <person name="Coelho S.M."/>
            <person name="Collen J."/>
            <person name="Corre E."/>
            <person name="Da Silva C."/>
            <person name="Delage L."/>
            <person name="Delaroque N."/>
            <person name="Dittami S.M."/>
            <person name="Doulbeau S."/>
            <person name="Elias M."/>
            <person name="Farnham G."/>
            <person name="Gachon C.M."/>
            <person name="Gschloessl B."/>
            <person name="Heesch S."/>
            <person name="Jabbari K."/>
            <person name="Jubin C."/>
            <person name="Kawai H."/>
            <person name="Kimura K."/>
            <person name="Kloareg B."/>
            <person name="Kupper F.C."/>
            <person name="Lang D."/>
            <person name="Le Bail A."/>
            <person name="Leblanc C."/>
            <person name="Lerouge P."/>
            <person name="Lohr M."/>
            <person name="Lopez P.J."/>
            <person name="Martens C."/>
            <person name="Maumus F."/>
            <person name="Michel G."/>
            <person name="Miranda-Saavedra D."/>
            <person name="Morales J."/>
            <person name="Moreau H."/>
            <person name="Motomura T."/>
            <person name="Nagasato C."/>
            <person name="Napoli C.A."/>
            <person name="Nelson D.R."/>
            <person name="Nyvall-Collen P."/>
            <person name="Peters A.F."/>
            <person name="Pommier C."/>
            <person name="Potin P."/>
            <person name="Poulain J."/>
            <person name="Quesneville H."/>
            <person name="Read B."/>
            <person name="Rensing S.A."/>
            <person name="Ritter A."/>
            <person name="Rousvoal S."/>
            <person name="Samanta M."/>
            <person name="Samson G."/>
            <person name="Schroeder D.C."/>
            <person name="Segurens B."/>
            <person name="Strittmatter M."/>
            <person name="Tonon T."/>
            <person name="Tregear J.W."/>
            <person name="Valentin K."/>
            <person name="von Dassow P."/>
            <person name="Yamagishi T."/>
            <person name="Van de Peer Y."/>
            <person name="Wincker P."/>
        </authorList>
    </citation>
    <scope>NUCLEOTIDE SEQUENCE [LARGE SCALE GENOMIC DNA]</scope>
    <source>
        <strain evidence="3">Ec32 / CCAP1310/4</strain>
    </source>
</reference>
<evidence type="ECO:0000313" key="2">
    <source>
        <dbReference type="EMBL" id="CBJ29676.1"/>
    </source>
</evidence>
<dbReference type="InParanoid" id="D7FLA5"/>
<organism evidence="2 3">
    <name type="scientific">Ectocarpus siliculosus</name>
    <name type="common">Brown alga</name>
    <name type="synonym">Conferva siliculosa</name>
    <dbReference type="NCBI Taxonomy" id="2880"/>
    <lineage>
        <taxon>Eukaryota</taxon>
        <taxon>Sar</taxon>
        <taxon>Stramenopiles</taxon>
        <taxon>Ochrophyta</taxon>
        <taxon>PX clade</taxon>
        <taxon>Phaeophyceae</taxon>
        <taxon>Ectocarpales</taxon>
        <taxon>Ectocarpaceae</taxon>
        <taxon>Ectocarpus</taxon>
    </lineage>
</organism>
<proteinExistence type="predicted"/>
<evidence type="ECO:0000256" key="1">
    <source>
        <dbReference type="SAM" id="Phobius"/>
    </source>
</evidence>
<keyword evidence="1" id="KW-1133">Transmembrane helix</keyword>
<accession>D7FLA5</accession>
<keyword evidence="1" id="KW-0472">Membrane</keyword>
<protein>
    <submittedName>
        <fullName evidence="2">Uncharacterized protein</fullName>
    </submittedName>
</protein>
<dbReference type="Proteomes" id="UP000002630">
    <property type="component" value="Unassembled WGS sequence"/>
</dbReference>
<dbReference type="AlphaFoldDB" id="D7FLA5"/>
<name>D7FLA5_ECTSI</name>
<keyword evidence="3" id="KW-1185">Reference proteome</keyword>